<feature type="compositionally biased region" description="Polar residues" evidence="4">
    <location>
        <begin position="128"/>
        <end position="141"/>
    </location>
</feature>
<dbReference type="HOGENOM" id="CLU_028900_1_0_1"/>
<evidence type="ECO:0000313" key="7">
    <source>
        <dbReference type="Proteomes" id="UP000019376"/>
    </source>
</evidence>
<dbReference type="AlphaFoldDB" id="S7ZRI2"/>
<feature type="region of interest" description="Disordered" evidence="4">
    <location>
        <begin position="433"/>
        <end position="488"/>
    </location>
</feature>
<dbReference type="InterPro" id="IPR011990">
    <property type="entry name" value="TPR-like_helical_dom_sf"/>
</dbReference>
<feature type="compositionally biased region" description="Basic and acidic residues" evidence="4">
    <location>
        <begin position="477"/>
        <end position="488"/>
    </location>
</feature>
<feature type="compositionally biased region" description="Low complexity" evidence="4">
    <location>
        <begin position="451"/>
        <end position="466"/>
    </location>
</feature>
<protein>
    <recommendedName>
        <fullName evidence="5">Tetratricopeptide SHNi-TPR domain-containing protein</fullName>
    </recommendedName>
</protein>
<feature type="compositionally biased region" description="Low complexity" evidence="4">
    <location>
        <begin position="100"/>
        <end position="122"/>
    </location>
</feature>
<evidence type="ECO:0000256" key="4">
    <source>
        <dbReference type="SAM" id="MobiDB-lite"/>
    </source>
</evidence>
<name>S7ZRI2_PENO1</name>
<evidence type="ECO:0000256" key="3">
    <source>
        <dbReference type="SAM" id="Coils"/>
    </source>
</evidence>
<reference evidence="6 7" key="1">
    <citation type="journal article" date="2013" name="PLoS ONE">
        <title>Genomic and secretomic analyses reveal unique features of the lignocellulolytic enzyme system of Penicillium decumbens.</title>
        <authorList>
            <person name="Liu G."/>
            <person name="Zhang L."/>
            <person name="Wei X."/>
            <person name="Zou G."/>
            <person name="Qin Y."/>
            <person name="Ma L."/>
            <person name="Li J."/>
            <person name="Zheng H."/>
            <person name="Wang S."/>
            <person name="Wang C."/>
            <person name="Xun L."/>
            <person name="Zhao G.-P."/>
            <person name="Zhou Z."/>
            <person name="Qu Y."/>
        </authorList>
    </citation>
    <scope>NUCLEOTIDE SEQUENCE [LARGE SCALE GENOMIC DNA]</scope>
    <source>
        <strain evidence="7">114-2 / CGMCC 5302</strain>
    </source>
</reference>
<dbReference type="InterPro" id="IPR051730">
    <property type="entry name" value="NASP-like"/>
</dbReference>
<dbReference type="GO" id="GO:0006335">
    <property type="term" value="P:DNA replication-dependent chromatin assembly"/>
    <property type="evidence" value="ECO:0007669"/>
    <property type="project" value="TreeGrafter"/>
</dbReference>
<dbReference type="Proteomes" id="UP000019376">
    <property type="component" value="Unassembled WGS sequence"/>
</dbReference>
<keyword evidence="1" id="KW-0677">Repeat</keyword>
<keyword evidence="3" id="KW-0175">Coiled coil</keyword>
<dbReference type="EMBL" id="KB644413">
    <property type="protein sequence ID" value="EPS31266.1"/>
    <property type="molecule type" value="Genomic_DNA"/>
</dbReference>
<feature type="compositionally biased region" description="Acidic residues" evidence="4">
    <location>
        <begin position="163"/>
        <end position="193"/>
    </location>
</feature>
<feature type="region of interest" description="Disordered" evidence="4">
    <location>
        <begin position="310"/>
        <end position="331"/>
    </location>
</feature>
<dbReference type="OrthoDB" id="5587616at2759"/>
<dbReference type="GO" id="GO:0042393">
    <property type="term" value="F:histone binding"/>
    <property type="evidence" value="ECO:0007669"/>
    <property type="project" value="TreeGrafter"/>
</dbReference>
<dbReference type="STRING" id="933388.S7ZRI2"/>
<dbReference type="PhylomeDB" id="S7ZRI2"/>
<evidence type="ECO:0000259" key="5">
    <source>
        <dbReference type="Pfam" id="PF10516"/>
    </source>
</evidence>
<proteinExistence type="predicted"/>
<dbReference type="eggNOG" id="KOG4563">
    <property type="taxonomic scope" value="Eukaryota"/>
</dbReference>
<gene>
    <name evidence="6" type="ORF">PDE_06221</name>
</gene>
<feature type="compositionally biased region" description="Acidic residues" evidence="4">
    <location>
        <begin position="314"/>
        <end position="323"/>
    </location>
</feature>
<feature type="domain" description="Tetratricopeptide SHNi-TPR" evidence="5">
    <location>
        <begin position="251"/>
        <end position="288"/>
    </location>
</feature>
<keyword evidence="7" id="KW-1185">Reference proteome</keyword>
<keyword evidence="2" id="KW-0802">TPR repeat</keyword>
<dbReference type="InterPro" id="IPR019544">
    <property type="entry name" value="Tetratricopeptide_SHNi-TPR_dom"/>
</dbReference>
<organism evidence="6 7">
    <name type="scientific">Penicillium oxalicum (strain 114-2 / CGMCC 5302)</name>
    <name type="common">Penicillium decumbens</name>
    <dbReference type="NCBI Taxonomy" id="933388"/>
    <lineage>
        <taxon>Eukaryota</taxon>
        <taxon>Fungi</taxon>
        <taxon>Dikarya</taxon>
        <taxon>Ascomycota</taxon>
        <taxon>Pezizomycotina</taxon>
        <taxon>Eurotiomycetes</taxon>
        <taxon>Eurotiomycetidae</taxon>
        <taxon>Eurotiales</taxon>
        <taxon>Aspergillaceae</taxon>
        <taxon>Penicillium</taxon>
    </lineage>
</organism>
<dbReference type="Gene3D" id="1.25.40.10">
    <property type="entry name" value="Tetratricopeptide repeat domain"/>
    <property type="match status" value="1"/>
</dbReference>
<dbReference type="GO" id="GO:0005654">
    <property type="term" value="C:nucleoplasm"/>
    <property type="evidence" value="ECO:0007669"/>
    <property type="project" value="TreeGrafter"/>
</dbReference>
<evidence type="ECO:0000256" key="2">
    <source>
        <dbReference type="ARBA" id="ARBA00022803"/>
    </source>
</evidence>
<accession>S7ZRI2</accession>
<feature type="coiled-coil region" evidence="3">
    <location>
        <begin position="338"/>
        <end position="396"/>
    </location>
</feature>
<evidence type="ECO:0000313" key="6">
    <source>
        <dbReference type="EMBL" id="EPS31266.1"/>
    </source>
</evidence>
<dbReference type="Pfam" id="PF10516">
    <property type="entry name" value="SHNi-TPR"/>
    <property type="match status" value="1"/>
</dbReference>
<sequence>MTEMDQPPKTSDQIDVTTDTDKKAQLQDLITRAAAKDAAKDHNAASELYSQATELQAELNGEMSPDNADLLYAYGKSLYNVAVSKSDVLGTKVAGEQPQSSGAVPAAKSSSAAGSGSATGGSLVKDAISSSMGQTASTSKKSAGVELDSAPSKPFFQFTGDENFVDSDEEDDEGGDGENGDGPDGQEEEEEEDDFANAFEVLDLARVLYLKRLEAAEEASADKGKGKSGAATTATDAQLPADLKHIKERLADTYDLQAEISLEGERFSDAVTDLRTALDLRNTLFPFEDPSVAECHYKLSLALEFASVQQHGEGDEDVDEDREGQEKTVDQEMRNEAATQMERAIESCKARMASEQKKLETEDLDEDKKIATQRRISNSKEIIADMEQRLIDLRRSPVSLEQKERENEAMLKGILGQIVGQSATDQQARLDAVSKEANDLSSLVRRKPAPTASAATQSSSTGSSSSKRPAEDVSADNESKRARVDGEA</sequence>
<dbReference type="PANTHER" id="PTHR15081:SF1">
    <property type="entry name" value="NUCLEAR AUTOANTIGENIC SPERM PROTEIN"/>
    <property type="match status" value="1"/>
</dbReference>
<dbReference type="GO" id="GO:0034080">
    <property type="term" value="P:CENP-A containing chromatin assembly"/>
    <property type="evidence" value="ECO:0007669"/>
    <property type="project" value="TreeGrafter"/>
</dbReference>
<evidence type="ECO:0000256" key="1">
    <source>
        <dbReference type="ARBA" id="ARBA00022737"/>
    </source>
</evidence>
<dbReference type="PANTHER" id="PTHR15081">
    <property type="entry name" value="NUCLEAR AUTOANTIGENIC SPERM PROTEIN NASP -RELATED"/>
    <property type="match status" value="1"/>
</dbReference>
<feature type="compositionally biased region" description="Polar residues" evidence="4">
    <location>
        <begin position="8"/>
        <end position="17"/>
    </location>
</feature>
<feature type="region of interest" description="Disordered" evidence="4">
    <location>
        <begin position="95"/>
        <end position="193"/>
    </location>
</feature>
<feature type="region of interest" description="Disordered" evidence="4">
    <location>
        <begin position="1"/>
        <end position="20"/>
    </location>
</feature>